<feature type="compositionally biased region" description="Polar residues" evidence="1">
    <location>
        <begin position="429"/>
        <end position="440"/>
    </location>
</feature>
<feature type="region of interest" description="Disordered" evidence="1">
    <location>
        <begin position="465"/>
        <end position="484"/>
    </location>
</feature>
<protein>
    <submittedName>
        <fullName evidence="2">Uncharacterized protein</fullName>
    </submittedName>
</protein>
<evidence type="ECO:0000313" key="3">
    <source>
        <dbReference type="Proteomes" id="UP001159363"/>
    </source>
</evidence>
<feature type="region of interest" description="Disordered" evidence="1">
    <location>
        <begin position="266"/>
        <end position="299"/>
    </location>
</feature>
<reference evidence="2 3" key="1">
    <citation type="submission" date="2023-02" db="EMBL/GenBank/DDBJ databases">
        <title>LHISI_Scaffold_Assembly.</title>
        <authorList>
            <person name="Stuart O.P."/>
            <person name="Cleave R."/>
            <person name="Magrath M.J.L."/>
            <person name="Mikheyev A.S."/>
        </authorList>
    </citation>
    <scope>NUCLEOTIDE SEQUENCE [LARGE SCALE GENOMIC DNA]</scope>
    <source>
        <strain evidence="2">Daus_M_001</strain>
        <tissue evidence="2">Leg muscle</tissue>
    </source>
</reference>
<dbReference type="Proteomes" id="UP001159363">
    <property type="component" value="Chromosome 7"/>
</dbReference>
<feature type="compositionally biased region" description="Polar residues" evidence="1">
    <location>
        <begin position="288"/>
        <end position="299"/>
    </location>
</feature>
<name>A0ABQ9GXI3_9NEOP</name>
<evidence type="ECO:0000313" key="2">
    <source>
        <dbReference type="EMBL" id="KAJ8876738.1"/>
    </source>
</evidence>
<proteinExistence type="predicted"/>
<feature type="region of interest" description="Disordered" evidence="1">
    <location>
        <begin position="44"/>
        <end position="63"/>
    </location>
</feature>
<keyword evidence="3" id="KW-1185">Reference proteome</keyword>
<dbReference type="EMBL" id="JARBHB010000008">
    <property type="protein sequence ID" value="KAJ8876738.1"/>
    <property type="molecule type" value="Genomic_DNA"/>
</dbReference>
<gene>
    <name evidence="2" type="ORF">PR048_021185</name>
</gene>
<organism evidence="2 3">
    <name type="scientific">Dryococelus australis</name>
    <dbReference type="NCBI Taxonomy" id="614101"/>
    <lineage>
        <taxon>Eukaryota</taxon>
        <taxon>Metazoa</taxon>
        <taxon>Ecdysozoa</taxon>
        <taxon>Arthropoda</taxon>
        <taxon>Hexapoda</taxon>
        <taxon>Insecta</taxon>
        <taxon>Pterygota</taxon>
        <taxon>Neoptera</taxon>
        <taxon>Polyneoptera</taxon>
        <taxon>Phasmatodea</taxon>
        <taxon>Verophasmatodea</taxon>
        <taxon>Anareolatae</taxon>
        <taxon>Phasmatidae</taxon>
        <taxon>Eurycanthinae</taxon>
        <taxon>Dryococelus</taxon>
    </lineage>
</organism>
<accession>A0ABQ9GXI3</accession>
<comment type="caution">
    <text evidence="2">The sequence shown here is derived from an EMBL/GenBank/DDBJ whole genome shotgun (WGS) entry which is preliminary data.</text>
</comment>
<sequence length="484" mass="53491">MEVAVVIESFSVISASVPGGRLSFHSGFHRFPLKIIIGVCPDPGRSHTRQRTHSHHVQPASRQDELGSIPCRFTLGFRKWGSCRTMPLVGGFPRRSPRFTRLCIPMPLRSHLISPSSALKTSLLRAARISQLNCSVASFLLNFFSIDTSIVELFQCISSTAESRRQCTGVCRQRAVLLKWLMEAIKSTTPVLLLTEVDMTHLRRRAPISKTTVMSFRKVCKHMFRVVEEQLENLSFIPLVHEANIESKISRMQWLDSVLENTPRGHYPRKVEEGSALPNSPPPCHPLSTLSPHTKKPSTTGSRIAVRVSLVAYIQASIISKMATNNAISGSRTSLIKLRIDYTKDPWVRPVGRVRPLSPLSLSHTHAHTHALSPSLAAISRELCPGQGKCGARSITRHRVVTPAELRTRNTRVVSAPRPRDSDLLLSGVNRSANPSTTGAVINGAGETGDPRENPPTSLIVRHDSHMRKSGSDPAGDWTRFTLT</sequence>
<evidence type="ECO:0000256" key="1">
    <source>
        <dbReference type="SAM" id="MobiDB-lite"/>
    </source>
</evidence>
<feature type="compositionally biased region" description="Basic residues" evidence="1">
    <location>
        <begin position="46"/>
        <end position="56"/>
    </location>
</feature>
<feature type="region of interest" description="Disordered" evidence="1">
    <location>
        <begin position="428"/>
        <end position="458"/>
    </location>
</feature>